<reference evidence="2" key="2">
    <citation type="journal article" date="2008" name="Genome Biol.">
        <title>Improved genome assembly and evidence-based global gene model set for the chordate Ciona intestinalis: new insight into intron and operon populations.</title>
        <authorList>
            <person name="Satou Y."/>
            <person name="Mineta K."/>
            <person name="Ogasawara M."/>
            <person name="Sasakura Y."/>
            <person name="Shoguchi E."/>
            <person name="Ueno K."/>
            <person name="Yamada L."/>
            <person name="Matsumoto J."/>
            <person name="Wasserscheid J."/>
            <person name="Dewar K."/>
            <person name="Wiley G.B."/>
            <person name="Macmil S.L."/>
            <person name="Roe B.A."/>
            <person name="Zeller R.W."/>
            <person name="Hastings K.E."/>
            <person name="Lemaire P."/>
            <person name="Lindquist E."/>
            <person name="Endo T."/>
            <person name="Hotta K."/>
            <person name="Inaba K."/>
        </authorList>
    </citation>
    <scope>NUCLEOTIDE SEQUENCE [LARGE SCALE GENOMIC DNA]</scope>
    <source>
        <strain evidence="2">wild type</strain>
    </source>
</reference>
<evidence type="ECO:0000256" key="1">
    <source>
        <dbReference type="SAM" id="MobiDB-lite"/>
    </source>
</evidence>
<dbReference type="Pfam" id="PF15874">
    <property type="entry name" value="Il2rg"/>
    <property type="match status" value="1"/>
</dbReference>
<dbReference type="EMBL" id="EAAA01000195">
    <property type="status" value="NOT_ANNOTATED_CDS"/>
    <property type="molecule type" value="Genomic_DNA"/>
</dbReference>
<accession>F6QY76</accession>
<sequence>MFITVRFGNNQEEIFNPNCQVVHLIDAIKRKCVVNLDQWIDLTDESGLLTNISSQRDDKIALDILPVKQTYILVEKRVAMTEGLTLSGTELLKAFRENHRSNSNPRRKKGTAKGTVKPLAKFHYFPLLRDIYSLYPDYCIYRTAEEKKSAPKNRNRENKASSFAYDQWSDASSSSQRKSVGSPTRGKLIPLLQNTYSSHKNAAARTSRRATLL</sequence>
<reference evidence="3" key="1">
    <citation type="journal article" date="2002" name="Science">
        <title>The draft genome of Ciona intestinalis: insights into chordate and vertebrate origins.</title>
        <authorList>
            <person name="Dehal P."/>
            <person name="Satou Y."/>
            <person name="Campbell R.K."/>
            <person name="Chapman J."/>
            <person name="Degnan B."/>
            <person name="De Tomaso A."/>
            <person name="Davidson B."/>
            <person name="Di Gregorio A."/>
            <person name="Gelpke M."/>
            <person name="Goodstein D.M."/>
            <person name="Harafuji N."/>
            <person name="Hastings K.E."/>
            <person name="Ho I."/>
            <person name="Hotta K."/>
            <person name="Huang W."/>
            <person name="Kawashima T."/>
            <person name="Lemaire P."/>
            <person name="Martinez D."/>
            <person name="Meinertzhagen I.A."/>
            <person name="Necula S."/>
            <person name="Nonaka M."/>
            <person name="Putnam N."/>
            <person name="Rash S."/>
            <person name="Saiga H."/>
            <person name="Satake M."/>
            <person name="Terry A."/>
            <person name="Yamada L."/>
            <person name="Wang H.G."/>
            <person name="Awazu S."/>
            <person name="Azumi K."/>
            <person name="Boore J."/>
            <person name="Branno M."/>
            <person name="Chin-Bow S."/>
            <person name="DeSantis R."/>
            <person name="Doyle S."/>
            <person name="Francino P."/>
            <person name="Keys D.N."/>
            <person name="Haga S."/>
            <person name="Hayashi H."/>
            <person name="Hino K."/>
            <person name="Imai K.S."/>
            <person name="Inaba K."/>
            <person name="Kano S."/>
            <person name="Kobayashi K."/>
            <person name="Kobayashi M."/>
            <person name="Lee B.I."/>
            <person name="Makabe K.W."/>
            <person name="Manohar C."/>
            <person name="Matassi G."/>
            <person name="Medina M."/>
            <person name="Mochizuki Y."/>
            <person name="Mount S."/>
            <person name="Morishita T."/>
            <person name="Miura S."/>
            <person name="Nakayama A."/>
            <person name="Nishizaka S."/>
            <person name="Nomoto H."/>
            <person name="Ohta F."/>
            <person name="Oishi K."/>
            <person name="Rigoutsos I."/>
            <person name="Sano M."/>
            <person name="Sasaki A."/>
            <person name="Sasakura Y."/>
            <person name="Shoguchi E."/>
            <person name="Shin-i T."/>
            <person name="Spagnuolo A."/>
            <person name="Stainier D."/>
            <person name="Suzuki M.M."/>
            <person name="Tassy O."/>
            <person name="Takatori N."/>
            <person name="Tokuoka M."/>
            <person name="Yagi K."/>
            <person name="Yoshizaki F."/>
            <person name="Wada S."/>
            <person name="Zhang C."/>
            <person name="Hyatt P.D."/>
            <person name="Larimer F."/>
            <person name="Detter C."/>
            <person name="Doggett N."/>
            <person name="Glavina T."/>
            <person name="Hawkins T."/>
            <person name="Richardson P."/>
            <person name="Lucas S."/>
            <person name="Kohara Y."/>
            <person name="Levine M."/>
            <person name="Satoh N."/>
            <person name="Rokhsar D.S."/>
        </authorList>
    </citation>
    <scope>NUCLEOTIDE SEQUENCE [LARGE SCALE GENOMIC DNA]</scope>
</reference>
<dbReference type="AlphaFoldDB" id="F6QY76"/>
<protein>
    <submittedName>
        <fullName evidence="2">Uncharacterized LOC104266815</fullName>
    </submittedName>
</protein>
<dbReference type="Proteomes" id="UP000008144">
    <property type="component" value="Chromosome 1"/>
</dbReference>
<reference evidence="2" key="4">
    <citation type="submission" date="2025-09" db="UniProtKB">
        <authorList>
            <consortium name="Ensembl"/>
        </authorList>
    </citation>
    <scope>IDENTIFICATION</scope>
</reference>
<dbReference type="InterPro" id="IPR039471">
    <property type="entry name" value="CXorf65-like"/>
</dbReference>
<feature type="compositionally biased region" description="Polar residues" evidence="1">
    <location>
        <begin position="169"/>
        <end position="182"/>
    </location>
</feature>
<dbReference type="GeneID" id="104266815"/>
<gene>
    <name evidence="2" type="primary">LOC104266815</name>
</gene>
<dbReference type="HOGENOM" id="CLU_1293957_0_0_1"/>
<dbReference type="Ensembl" id="ENSCINT00000020375.3">
    <property type="protein sequence ID" value="ENSCINP00000020375.3"/>
    <property type="gene ID" value="ENSCING00000013688.2"/>
</dbReference>
<proteinExistence type="predicted"/>
<dbReference type="RefSeq" id="XP_009862230.1">
    <property type="nucleotide sequence ID" value="XM_009863928.3"/>
</dbReference>
<dbReference type="PANTHER" id="PTHR33887">
    <property type="entry name" value="PB1 DOMAIN-CONTAINING PROTEIN"/>
    <property type="match status" value="1"/>
</dbReference>
<organism evidence="2 3">
    <name type="scientific">Ciona intestinalis</name>
    <name type="common">Transparent sea squirt</name>
    <name type="synonym">Ascidia intestinalis</name>
    <dbReference type="NCBI Taxonomy" id="7719"/>
    <lineage>
        <taxon>Eukaryota</taxon>
        <taxon>Metazoa</taxon>
        <taxon>Chordata</taxon>
        <taxon>Tunicata</taxon>
        <taxon>Ascidiacea</taxon>
        <taxon>Phlebobranchia</taxon>
        <taxon>Cionidae</taxon>
        <taxon>Ciona</taxon>
    </lineage>
</organism>
<reference evidence="2" key="3">
    <citation type="submission" date="2025-08" db="UniProtKB">
        <authorList>
            <consortium name="Ensembl"/>
        </authorList>
    </citation>
    <scope>IDENTIFICATION</scope>
</reference>
<dbReference type="OrthoDB" id="2109241at2759"/>
<dbReference type="InParanoid" id="F6QY76"/>
<keyword evidence="3" id="KW-1185">Reference proteome</keyword>
<dbReference type="RefSeq" id="XP_026689441.1">
    <property type="nucleotide sequence ID" value="XM_026833640.1"/>
</dbReference>
<dbReference type="KEGG" id="cin:104266815"/>
<feature type="region of interest" description="Disordered" evidence="1">
    <location>
        <begin position="168"/>
        <end position="193"/>
    </location>
</feature>
<evidence type="ECO:0000313" key="3">
    <source>
        <dbReference type="Proteomes" id="UP000008144"/>
    </source>
</evidence>
<dbReference type="PANTHER" id="PTHR33887:SF5">
    <property type="entry name" value="PB1 DOMAIN-CONTAINING PROTEIN"/>
    <property type="match status" value="1"/>
</dbReference>
<accession>A0A1W3JJG8</accession>
<evidence type="ECO:0000313" key="2">
    <source>
        <dbReference type="Ensembl" id="ENSCINP00000020375.3"/>
    </source>
</evidence>
<name>F6QY76_CIOIN</name>